<reference evidence="6 7" key="1">
    <citation type="journal article" date="2016" name="Mol. Biol. Evol.">
        <title>Genome-Wide Survey of Gut Fungi (Harpellales) Reveals the First Horizontally Transferred Ubiquitin Gene from a Mosquito Host.</title>
        <authorList>
            <person name="Wang Y."/>
            <person name="White M.M."/>
            <person name="Kvist S."/>
            <person name="Moncalvo J.M."/>
        </authorList>
    </citation>
    <scope>NUCLEOTIDE SEQUENCE [LARGE SCALE GENOMIC DNA]</scope>
    <source>
        <strain evidence="6 7">ALG-7-W6</strain>
    </source>
</reference>
<dbReference type="InterPro" id="IPR029451">
    <property type="entry name" value="RICTOR_M"/>
</dbReference>
<feature type="domain" description="Rapamycin-insensitive companion of mTOR middle" evidence="3">
    <location>
        <begin position="768"/>
        <end position="1003"/>
    </location>
</feature>
<dbReference type="STRING" id="133383.A0A1R0H6J9"/>
<dbReference type="AlphaFoldDB" id="A0A1R0H6J9"/>
<feature type="compositionally biased region" description="Polar residues" evidence="2">
    <location>
        <begin position="590"/>
        <end position="611"/>
    </location>
</feature>
<dbReference type="PANTHER" id="PTHR13298">
    <property type="entry name" value="CYTOSOLIC REGULATOR PIANISSIMO"/>
    <property type="match status" value="1"/>
</dbReference>
<comment type="similarity">
    <text evidence="1">Belongs to the RICTOR family.</text>
</comment>
<feature type="domain" description="Rapamycin-insensitive companion of mTOR N-terminal" evidence="4">
    <location>
        <begin position="95"/>
        <end position="456"/>
    </location>
</feature>
<feature type="compositionally biased region" description="Polar residues" evidence="2">
    <location>
        <begin position="569"/>
        <end position="583"/>
    </location>
</feature>
<evidence type="ECO:0000259" key="3">
    <source>
        <dbReference type="SMART" id="SM01307"/>
    </source>
</evidence>
<dbReference type="GO" id="GO:0038203">
    <property type="term" value="P:TORC2 signaling"/>
    <property type="evidence" value="ECO:0007669"/>
    <property type="project" value="TreeGrafter"/>
</dbReference>
<dbReference type="Pfam" id="PF14668">
    <property type="entry name" value="RICTOR_V"/>
    <property type="match status" value="1"/>
</dbReference>
<dbReference type="Pfam" id="PF14664">
    <property type="entry name" value="RICTOR_N"/>
    <property type="match status" value="1"/>
</dbReference>
<gene>
    <name evidence="6" type="ORF">AYI68_g1079</name>
</gene>
<evidence type="ECO:0000259" key="4">
    <source>
        <dbReference type="SMART" id="SM01308"/>
    </source>
</evidence>
<dbReference type="InterPro" id="IPR016024">
    <property type="entry name" value="ARM-type_fold"/>
</dbReference>
<dbReference type="InterPro" id="IPR029452">
    <property type="entry name" value="RICTOR_V"/>
</dbReference>
<dbReference type="SMART" id="SM01308">
    <property type="entry name" value="RICTOR_N"/>
    <property type="match status" value="1"/>
</dbReference>
<evidence type="ECO:0000256" key="2">
    <source>
        <dbReference type="SAM" id="MobiDB-lite"/>
    </source>
</evidence>
<name>A0A1R0H6J9_9FUNG</name>
<dbReference type="SMART" id="SM01310">
    <property type="entry name" value="RICTOR_V"/>
    <property type="match status" value="1"/>
</dbReference>
<evidence type="ECO:0000259" key="5">
    <source>
        <dbReference type="SMART" id="SM01310"/>
    </source>
</evidence>
<dbReference type="PANTHER" id="PTHR13298:SF11">
    <property type="entry name" value="RAPAMYCIN-INSENSITIVE COMPANION OF MTOR"/>
    <property type="match status" value="1"/>
</dbReference>
<accession>A0A1R0H6J9</accession>
<feature type="domain" description="Rapamycin-insensitive companion of mTOR" evidence="5">
    <location>
        <begin position="1041"/>
        <end position="1113"/>
    </location>
</feature>
<dbReference type="SMART" id="SM01307">
    <property type="entry name" value="RICTOR_M"/>
    <property type="match status" value="1"/>
</dbReference>
<proteinExistence type="inferred from homology"/>
<dbReference type="InterPro" id="IPR028268">
    <property type="entry name" value="Pianissimo_fam"/>
</dbReference>
<keyword evidence="7" id="KW-1185">Reference proteome</keyword>
<dbReference type="EMBL" id="LSSL01000376">
    <property type="protein sequence ID" value="OLY84746.1"/>
    <property type="molecule type" value="Genomic_DNA"/>
</dbReference>
<evidence type="ECO:0000313" key="6">
    <source>
        <dbReference type="EMBL" id="OLY84746.1"/>
    </source>
</evidence>
<dbReference type="InterPro" id="IPR028267">
    <property type="entry name" value="Pianissimo_N"/>
</dbReference>
<sequence length="1276" mass="144110">MDPDLGNWNEVLKSLGVFGSVALGAGNRTRSTSGSIVNNSPEFSRALNLLESFKRKLSDKEFFIIRSCEWDEHGEPLEIKKDLSSTLELCISDDTKIPADILSLTKMYIPRLLSHSDHSIRSLVLKIFPFVVSIYDLPSIKKYLNVVLVRSLLENDTHLDEREESLKVIRWSFSVKIPISPEISSENSTASIKNPLLSSLLVRTLISIAEHPEDKLRNVVLESLCEILLIDPSIIVNNNGLKVLINGALDGPLHVTIAVVSILLHFIDLPESRKFIHFNLDLEVLVSVITFEDEPTDITKERSKIATYMLAQLLKSWSGLLYIVSGDYSIIKSLLNSLSKIHSHRISILALLFELFGLANEFDSYKNSSGSHPFKDSNKFNNFLGLPSSDFSLPLPLNSQFRPVEFFRSLLLNIFIHFGLFDSLSSIIQSEKNPETIEAVIIFSKWISKNPFVHIPKSSSQLIFLNSKFPILYNVESNFDSKYYMHILSVLESPNNPLIKNVKSYLHSNDHQAPWLQDNHISKINYKHSPKKLEKSSTTPFMFDNSISTPKSPHKLSFSEILSSQDNSLSQKTLQNTSNSSYKKSLDLSPISQGETNSSIHPEDSFQSIFDNTPNIPSKTVKRSIPTELNVLHSPKIKSIVSNLQNKDLSSILPSRNDASLYGRFSIDSRPSLSSINSSSSSKIDRTNARDVLVKNQMSIATGGLMNKNINKDDKSQVRSAFPYLKTSSSAVFNQRQINSPSSASFVHNRAFLNPAPLPFIRKNQFKLKKDKLSKLLERSLVLSKESHMDWDWDIIAQILFDDALKDQQLLDELIKSSLFLHRLARFYMPSGFDFCNLGDASIGPICCEVGLQLVKVLMSSGDGMLFIEECNLVSDIVSHLQKLLIEHPQSPFPRISPATPGQNQSSCFTNFFMKSNPTVKIYFGMLNRVAATNNGVKYLSSFDLLDKEIESWKEEEGINYIFYTELQISKDLAHGPDFSPNSPFIDSHSSYMTKEIPMHLFGQLGFCDEGLKVLHKNEIISLLVETLENIEWHSSEPIDCLGLKATIFALGSIGVSENGFKALTEHNIVQKIINLSKISKVASIKGSCLFVLGMLSRNVKNAKILDNFGWENCFSLNNQYQYAIPKFLDEFFKVKDWSKPEILDPVLSHTNFLSRSYLLDSKTKITKSLKNGTGVQDGKRSSEKELDSLQMEILETICSLTSHLLIAANSKKLMKLRASHPHYFRIRKLFELSMHIMSSFKLRFSTRRFIFGLFDVRPLEFFSSTMIPQSSEDDF</sequence>
<dbReference type="SUPFAM" id="SSF48371">
    <property type="entry name" value="ARM repeat"/>
    <property type="match status" value="1"/>
</dbReference>
<dbReference type="Proteomes" id="UP000187455">
    <property type="component" value="Unassembled WGS sequence"/>
</dbReference>
<protein>
    <submittedName>
        <fullName evidence="6">Protein ste16</fullName>
    </submittedName>
</protein>
<comment type="caution">
    <text evidence="6">The sequence shown here is derived from an EMBL/GenBank/DDBJ whole genome shotgun (WGS) entry which is preliminary data.</text>
</comment>
<dbReference type="OrthoDB" id="271111at2759"/>
<feature type="region of interest" description="Disordered" evidence="2">
    <location>
        <begin position="569"/>
        <end position="611"/>
    </location>
</feature>
<dbReference type="GO" id="GO:0031932">
    <property type="term" value="C:TORC2 complex"/>
    <property type="evidence" value="ECO:0007669"/>
    <property type="project" value="InterPro"/>
</dbReference>
<evidence type="ECO:0000256" key="1">
    <source>
        <dbReference type="ARBA" id="ARBA00008878"/>
    </source>
</evidence>
<evidence type="ECO:0000313" key="7">
    <source>
        <dbReference type="Proteomes" id="UP000187455"/>
    </source>
</evidence>
<organism evidence="6 7">
    <name type="scientific">Smittium mucronatum</name>
    <dbReference type="NCBI Taxonomy" id="133383"/>
    <lineage>
        <taxon>Eukaryota</taxon>
        <taxon>Fungi</taxon>
        <taxon>Fungi incertae sedis</taxon>
        <taxon>Zoopagomycota</taxon>
        <taxon>Kickxellomycotina</taxon>
        <taxon>Harpellomycetes</taxon>
        <taxon>Harpellales</taxon>
        <taxon>Legeriomycetaceae</taxon>
        <taxon>Smittium</taxon>
    </lineage>
</organism>